<dbReference type="EMBL" id="QKKU01000044">
    <property type="protein sequence ID" value="RBM69140.1"/>
    <property type="molecule type" value="Genomic_DNA"/>
</dbReference>
<proteinExistence type="predicted"/>
<dbReference type="AlphaFoldDB" id="A0ABD7FWP4"/>
<comment type="caution">
    <text evidence="1">The sequence shown here is derived from an EMBL/GenBank/DDBJ whole genome shotgun (WGS) entry which is preliminary data.</text>
</comment>
<sequence>MDFTYFPKAKAPQQRQLIAPDEVFEFEAFGNPNAIEPAFGGVRLERFGNRVYLRGTFRVINRDQWFFRIPKSCVPYPADTGLMQTERLLPAIGYDINGRQQFVLEIEVRWSDKFCPISASYGATGKGGVVAVNASYYIR</sequence>
<name>A0ABD7FWP4_9VIBR</name>
<accession>A0ABD7FWP4</accession>
<organism evidence="1 2">
    <name type="scientific">Vibrio paracholerae</name>
    <dbReference type="NCBI Taxonomy" id="650003"/>
    <lineage>
        <taxon>Bacteria</taxon>
        <taxon>Pseudomonadati</taxon>
        <taxon>Pseudomonadota</taxon>
        <taxon>Gammaproteobacteria</taxon>
        <taxon>Vibrionales</taxon>
        <taxon>Vibrionaceae</taxon>
        <taxon>Vibrio</taxon>
    </lineage>
</organism>
<dbReference type="Proteomes" id="UP000252199">
    <property type="component" value="Unassembled WGS sequence"/>
</dbReference>
<protein>
    <submittedName>
        <fullName evidence="1">Uncharacterized protein</fullName>
    </submittedName>
</protein>
<dbReference type="RefSeq" id="WP_095482477.1">
    <property type="nucleotide sequence ID" value="NZ_CAWQMY010000108.1"/>
</dbReference>
<evidence type="ECO:0000313" key="2">
    <source>
        <dbReference type="Proteomes" id="UP000252199"/>
    </source>
</evidence>
<evidence type="ECO:0000313" key="1">
    <source>
        <dbReference type="EMBL" id="RBM69140.1"/>
    </source>
</evidence>
<reference evidence="1 2" key="1">
    <citation type="submission" date="2018-06" db="EMBL/GenBank/DDBJ databases">
        <title>Draft genome sequences of nine Vibrio sp. clinical isolates from across the United States representing the closest known relative of Vibrio cholerae.</title>
        <authorList>
            <person name="Islam M.T."/>
            <person name="Liang K."/>
            <person name="Im M.S."/>
            <person name="Winkjer J."/>
            <person name="Busby S."/>
            <person name="Batra D."/>
            <person name="Rowe L."/>
            <person name="Tarr C.L."/>
            <person name="Boucher Y."/>
        </authorList>
    </citation>
    <scope>NUCLEOTIDE SEQUENCE [LARGE SCALE GENOMIC DNA]</scope>
    <source>
        <strain evidence="1 2">2017V-1110</strain>
    </source>
</reference>
<gene>
    <name evidence="1" type="ORF">DLR72_06860</name>
</gene>